<dbReference type="AlphaFoldDB" id="A0A3S3P5E7"/>
<accession>A0A3S3P5E7</accession>
<keyword evidence="3" id="KW-1185">Reference proteome</keyword>
<sequence>MRRRKKVTLLAGGKFLEY</sequence>
<organism evidence="1 3">
    <name type="scientific">Dinothrombium tinctorium</name>
    <dbReference type="NCBI Taxonomy" id="1965070"/>
    <lineage>
        <taxon>Eukaryota</taxon>
        <taxon>Metazoa</taxon>
        <taxon>Ecdysozoa</taxon>
        <taxon>Arthropoda</taxon>
        <taxon>Chelicerata</taxon>
        <taxon>Arachnida</taxon>
        <taxon>Acari</taxon>
        <taxon>Acariformes</taxon>
        <taxon>Trombidiformes</taxon>
        <taxon>Prostigmata</taxon>
        <taxon>Anystina</taxon>
        <taxon>Parasitengona</taxon>
        <taxon>Trombidioidea</taxon>
        <taxon>Trombidiidae</taxon>
        <taxon>Dinothrombium</taxon>
    </lineage>
</organism>
<dbReference type="Proteomes" id="UP000285301">
    <property type="component" value="Unassembled WGS sequence"/>
</dbReference>
<evidence type="ECO:0000313" key="3">
    <source>
        <dbReference type="Proteomes" id="UP000285301"/>
    </source>
</evidence>
<comment type="caution">
    <text evidence="1">The sequence shown here is derived from an EMBL/GenBank/DDBJ whole genome shotgun (WGS) entry which is preliminary data.</text>
</comment>
<gene>
    <name evidence="2" type="ORF">B4U79_01927</name>
    <name evidence="1" type="ORF">B4U79_10886</name>
</gene>
<dbReference type="EMBL" id="NCKU01009367">
    <property type="protein sequence ID" value="RWS01338.1"/>
    <property type="molecule type" value="Genomic_DNA"/>
</dbReference>
<reference evidence="1" key="2">
    <citation type="submission" date="2018-11" db="EMBL/GenBank/DDBJ databases">
        <title>Trombidioid mite genomics.</title>
        <authorList>
            <person name="Dong X."/>
        </authorList>
    </citation>
    <scope>NUCLEOTIDE SEQUENCE</scope>
    <source>
        <strain evidence="1">UoL-WK</strain>
    </source>
</reference>
<proteinExistence type="predicted"/>
<protein>
    <submittedName>
        <fullName evidence="1">Uncharacterized protein</fullName>
    </submittedName>
</protein>
<name>A0A3S3P5E7_9ACAR</name>
<reference evidence="1 3" key="1">
    <citation type="journal article" date="2018" name="Gigascience">
        <title>Genomes of trombidid mites reveal novel predicted allergens and laterally-transferred genes associated with secondary metabolism.</title>
        <authorList>
            <person name="Dong X."/>
            <person name="Chaisiri K."/>
            <person name="Xia D."/>
            <person name="Armstrong S.D."/>
            <person name="Fang Y."/>
            <person name="Donnelly M.J."/>
            <person name="Kadowaki T."/>
            <person name="McGarry J.W."/>
            <person name="Darby A.C."/>
            <person name="Makepeace B.L."/>
        </authorList>
    </citation>
    <scope>NUCLEOTIDE SEQUENCE [LARGE SCALE GENOMIC DNA]</scope>
    <source>
        <strain evidence="1">UoL-WK</strain>
    </source>
</reference>
<dbReference type="EMBL" id="NCKU01009328">
    <property type="protein sequence ID" value="RWS01355.1"/>
    <property type="molecule type" value="Genomic_DNA"/>
</dbReference>
<evidence type="ECO:0000313" key="1">
    <source>
        <dbReference type="EMBL" id="RWS01338.1"/>
    </source>
</evidence>
<evidence type="ECO:0000313" key="2">
    <source>
        <dbReference type="EMBL" id="RWS01355.1"/>
    </source>
</evidence>